<accession>A0A8H2VEE5</accession>
<comment type="caution">
    <text evidence="8">The sequence shown here is derived from an EMBL/GenBank/DDBJ whole genome shotgun (WGS) entry which is preliminary data.</text>
</comment>
<dbReference type="GO" id="GO:0034314">
    <property type="term" value="P:Arp2/3 complex-mediated actin nucleation"/>
    <property type="evidence" value="ECO:0007669"/>
    <property type="project" value="InterPro"/>
</dbReference>
<comment type="function">
    <text evidence="6">Functions as a component of the Arp2/3 complex which is involved in regulation of actin polymerization and together with an activating nucleation-promoting factor (NPF) mediates the formation of branched actin networks.</text>
</comment>
<protein>
    <recommendedName>
        <fullName evidence="5 7">Actin-related protein 2/3 complex subunit 5</fullName>
    </recommendedName>
</protein>
<dbReference type="FunFam" id="1.25.40.190:FF:000003">
    <property type="entry name" value="Actin-related protein 2/3 complex subunit 5"/>
    <property type="match status" value="1"/>
</dbReference>
<evidence type="ECO:0000256" key="7">
    <source>
        <dbReference type="RuleBase" id="RU004301"/>
    </source>
</evidence>
<dbReference type="GeneID" id="64856988"/>
<sequence length="155" mass="16988">MAETNWRRIDIDAFDPESGRLTRKDIEPPYSSQITSQEVSSKISQLRSLASSGDSKAAVALAVSDPPYSGDEATKNEYFKAVLETLSTVRQADIAGIVGDLTPVQQDALVKYLYKGMSVPEGQRQGGILLAWFERVTQVAGVRPVSHFINDRNTV</sequence>
<dbReference type="RefSeq" id="XP_041405855.1">
    <property type="nucleotide sequence ID" value="XM_041549921.1"/>
</dbReference>
<dbReference type="OrthoDB" id="195498at2759"/>
<organism evidence="8 9">
    <name type="scientific">Maudiozyma barnettii</name>
    <dbReference type="NCBI Taxonomy" id="61262"/>
    <lineage>
        <taxon>Eukaryota</taxon>
        <taxon>Fungi</taxon>
        <taxon>Dikarya</taxon>
        <taxon>Ascomycota</taxon>
        <taxon>Saccharomycotina</taxon>
        <taxon>Saccharomycetes</taxon>
        <taxon>Saccharomycetales</taxon>
        <taxon>Saccharomycetaceae</taxon>
        <taxon>Maudiozyma</taxon>
    </lineage>
</organism>
<evidence type="ECO:0000256" key="1">
    <source>
        <dbReference type="ARBA" id="ARBA00004245"/>
    </source>
</evidence>
<evidence type="ECO:0000256" key="2">
    <source>
        <dbReference type="ARBA" id="ARBA00006084"/>
    </source>
</evidence>
<dbReference type="GO" id="GO:0008168">
    <property type="term" value="F:methyltransferase activity"/>
    <property type="evidence" value="ECO:0007669"/>
    <property type="project" value="InterPro"/>
</dbReference>
<dbReference type="InterPro" id="IPR002052">
    <property type="entry name" value="DNA_methylase_N6_adenine_CS"/>
</dbReference>
<evidence type="ECO:0000256" key="3">
    <source>
        <dbReference type="ARBA" id="ARBA00022490"/>
    </source>
</evidence>
<gene>
    <name evidence="8" type="ORF">KABA2_03S10450</name>
</gene>
<dbReference type="Gene3D" id="1.25.40.190">
    <property type="entry name" value="Actin-related protein 2/3 complex subunit 5"/>
    <property type="match status" value="1"/>
</dbReference>
<reference evidence="8 9" key="1">
    <citation type="submission" date="2020-05" db="EMBL/GenBank/DDBJ databases">
        <authorList>
            <person name="Casaregola S."/>
            <person name="Devillers H."/>
            <person name="Grondin C."/>
        </authorList>
    </citation>
    <scope>NUCLEOTIDE SEQUENCE [LARGE SCALE GENOMIC DNA]</scope>
    <source>
        <strain evidence="8 9">CLIB 1767</strain>
    </source>
</reference>
<keyword evidence="3" id="KW-0963">Cytoplasm</keyword>
<dbReference type="PIRSF" id="PIRSF039096">
    <property type="entry name" value="p16-ARC"/>
    <property type="match status" value="1"/>
</dbReference>
<dbReference type="GO" id="GO:0032259">
    <property type="term" value="P:methylation"/>
    <property type="evidence" value="ECO:0007669"/>
    <property type="project" value="InterPro"/>
</dbReference>
<evidence type="ECO:0000256" key="6">
    <source>
        <dbReference type="ARBA" id="ARBA00060329"/>
    </source>
</evidence>
<dbReference type="GO" id="GO:0030833">
    <property type="term" value="P:regulation of actin filament polymerization"/>
    <property type="evidence" value="ECO:0007669"/>
    <property type="project" value="InterPro"/>
</dbReference>
<dbReference type="PROSITE" id="PS00092">
    <property type="entry name" value="N6_MTASE"/>
    <property type="match status" value="1"/>
</dbReference>
<comment type="similarity">
    <text evidence="2 7">Belongs to the ARPC5 family.</text>
</comment>
<keyword evidence="9" id="KW-1185">Reference proteome</keyword>
<dbReference type="InterPro" id="IPR036743">
    <property type="entry name" value="ARPC5_sf"/>
</dbReference>
<dbReference type="InterPro" id="IPR006789">
    <property type="entry name" value="ARPC5"/>
</dbReference>
<comment type="subcellular location">
    <subcellularLocation>
        <location evidence="1">Cytoplasm</location>
        <location evidence="1">Cytoskeleton</location>
    </subcellularLocation>
</comment>
<evidence type="ECO:0000313" key="9">
    <source>
        <dbReference type="Proteomes" id="UP000644660"/>
    </source>
</evidence>
<dbReference type="Pfam" id="PF04699">
    <property type="entry name" value="P16-Arc"/>
    <property type="match status" value="1"/>
</dbReference>
<evidence type="ECO:0000313" key="8">
    <source>
        <dbReference type="EMBL" id="CAB4254011.1"/>
    </source>
</evidence>
<dbReference type="GO" id="GO:0003676">
    <property type="term" value="F:nucleic acid binding"/>
    <property type="evidence" value="ECO:0007669"/>
    <property type="project" value="InterPro"/>
</dbReference>
<keyword evidence="4 7" id="KW-0206">Cytoskeleton</keyword>
<proteinExistence type="inferred from homology"/>
<dbReference type="GO" id="GO:0005885">
    <property type="term" value="C:Arp2/3 protein complex"/>
    <property type="evidence" value="ECO:0007669"/>
    <property type="project" value="InterPro"/>
</dbReference>
<evidence type="ECO:0000256" key="4">
    <source>
        <dbReference type="ARBA" id="ARBA00023212"/>
    </source>
</evidence>
<dbReference type="Proteomes" id="UP000644660">
    <property type="component" value="Unassembled WGS sequence"/>
</dbReference>
<evidence type="ECO:0000256" key="5">
    <source>
        <dbReference type="ARBA" id="ARBA00040214"/>
    </source>
</evidence>
<dbReference type="SUPFAM" id="SSF69103">
    <property type="entry name" value="Arp2/3 complex 16 kDa subunit ARPC5"/>
    <property type="match status" value="1"/>
</dbReference>
<comment type="function">
    <text evidence="7">Functions as component of the Arp2/3 complex which is involved in regulation of actin polymerization and together with an activating nucleation-promoting factor (NPF) mediates the formation of branched actin networks. Arp2/3 complex plays a critical role in the control of cell morphogenesis via the modulation of cell polarity development.</text>
</comment>
<name>A0A8H2VEE5_9SACH</name>
<dbReference type="GO" id="GO:0044396">
    <property type="term" value="P:actin cortical patch organization"/>
    <property type="evidence" value="ECO:0007669"/>
    <property type="project" value="UniProtKB-ARBA"/>
</dbReference>
<dbReference type="AlphaFoldDB" id="A0A8H2VEE5"/>
<dbReference type="PANTHER" id="PTHR12644">
    <property type="entry name" value="ARP2/3 COMPLEX 16 KD SUBUNIT P16-ARC"/>
    <property type="match status" value="1"/>
</dbReference>
<dbReference type="EMBL" id="CAEFZW010000003">
    <property type="protein sequence ID" value="CAB4254011.1"/>
    <property type="molecule type" value="Genomic_DNA"/>
</dbReference>